<organism evidence="2 3">
    <name type="scientific">Thermocladium modestius</name>
    <dbReference type="NCBI Taxonomy" id="62609"/>
    <lineage>
        <taxon>Archaea</taxon>
        <taxon>Thermoproteota</taxon>
        <taxon>Thermoprotei</taxon>
        <taxon>Thermoproteales</taxon>
        <taxon>Thermoproteaceae</taxon>
        <taxon>Thermocladium</taxon>
    </lineage>
</organism>
<evidence type="ECO:0000259" key="1">
    <source>
        <dbReference type="SMART" id="SM00849"/>
    </source>
</evidence>
<name>A0A830GWD0_9CREN</name>
<feature type="domain" description="Metallo-beta-lactamase" evidence="1">
    <location>
        <begin position="15"/>
        <end position="191"/>
    </location>
</feature>
<reference evidence="2" key="2">
    <citation type="submission" date="2020-09" db="EMBL/GenBank/DDBJ databases">
        <authorList>
            <person name="Sun Q."/>
            <person name="Ohkuma M."/>
        </authorList>
    </citation>
    <scope>NUCLEOTIDE SEQUENCE</scope>
    <source>
        <strain evidence="2">JCM 10088</strain>
    </source>
</reference>
<sequence length="206" mass="21779">MKAGIGVRIHLIRGMSNSYLVDDGTLIDAGAKPAAVLAKAREAGINIKAIIITHYHVDHVRYARDLKRETGAEVIAPALDADVIRGKARPRAPNPLVAAFMALAKAPGVDVDREVMDGEEIMGYRAIHMPGHTPGSTAYLKEDALFSGDAVVERGGGAALPPKMFSLDINEARRSLAKLAGLGISTIYPGHGDPFPAASLSKLIVK</sequence>
<reference evidence="2" key="1">
    <citation type="journal article" date="2014" name="Int. J. Syst. Evol. Microbiol.">
        <title>Complete genome sequence of Corynebacterium casei LMG S-19264T (=DSM 44701T), isolated from a smear-ripened cheese.</title>
        <authorList>
            <consortium name="US DOE Joint Genome Institute (JGI-PGF)"/>
            <person name="Walter F."/>
            <person name="Albersmeier A."/>
            <person name="Kalinowski J."/>
            <person name="Ruckert C."/>
        </authorList>
    </citation>
    <scope>NUCLEOTIDE SEQUENCE</scope>
    <source>
        <strain evidence="2">JCM 10088</strain>
    </source>
</reference>
<dbReference type="InterPro" id="IPR050855">
    <property type="entry name" value="NDM-1-like"/>
</dbReference>
<accession>A0A830GWD0</accession>
<keyword evidence="3" id="KW-1185">Reference proteome</keyword>
<dbReference type="AlphaFoldDB" id="A0A830GWD0"/>
<dbReference type="CDD" id="cd07721">
    <property type="entry name" value="yflN-like_MBL-fold"/>
    <property type="match status" value="1"/>
</dbReference>
<dbReference type="Pfam" id="PF00753">
    <property type="entry name" value="Lactamase_B"/>
    <property type="match status" value="1"/>
</dbReference>
<dbReference type="InterPro" id="IPR036866">
    <property type="entry name" value="RibonucZ/Hydroxyglut_hydro"/>
</dbReference>
<dbReference type="SMART" id="SM00849">
    <property type="entry name" value="Lactamase_B"/>
    <property type="match status" value="1"/>
</dbReference>
<protein>
    <submittedName>
        <fullName evidence="2">MBL fold metallo-hydrolase</fullName>
    </submittedName>
</protein>
<comment type="caution">
    <text evidence="2">The sequence shown here is derived from an EMBL/GenBank/DDBJ whole genome shotgun (WGS) entry which is preliminary data.</text>
</comment>
<dbReference type="EMBL" id="BMNL01000002">
    <property type="protein sequence ID" value="GGP20906.1"/>
    <property type="molecule type" value="Genomic_DNA"/>
</dbReference>
<evidence type="ECO:0000313" key="3">
    <source>
        <dbReference type="Proteomes" id="UP000610960"/>
    </source>
</evidence>
<keyword evidence="2" id="KW-0378">Hydrolase</keyword>
<dbReference type="Proteomes" id="UP000610960">
    <property type="component" value="Unassembled WGS sequence"/>
</dbReference>
<dbReference type="InterPro" id="IPR001279">
    <property type="entry name" value="Metallo-B-lactamas"/>
</dbReference>
<dbReference type="PANTHER" id="PTHR42951:SF17">
    <property type="entry name" value="METALLO-BETA-LACTAMASE DOMAIN-CONTAINING PROTEIN"/>
    <property type="match status" value="1"/>
</dbReference>
<dbReference type="GO" id="GO:0016787">
    <property type="term" value="F:hydrolase activity"/>
    <property type="evidence" value="ECO:0007669"/>
    <property type="project" value="UniProtKB-KW"/>
</dbReference>
<dbReference type="Gene3D" id="3.60.15.10">
    <property type="entry name" value="Ribonuclease Z/Hydroxyacylglutathione hydrolase-like"/>
    <property type="match status" value="1"/>
</dbReference>
<dbReference type="PANTHER" id="PTHR42951">
    <property type="entry name" value="METALLO-BETA-LACTAMASE DOMAIN-CONTAINING"/>
    <property type="match status" value="1"/>
</dbReference>
<dbReference type="SUPFAM" id="SSF56281">
    <property type="entry name" value="Metallo-hydrolase/oxidoreductase"/>
    <property type="match status" value="1"/>
</dbReference>
<evidence type="ECO:0000313" key="2">
    <source>
        <dbReference type="EMBL" id="GGP20906.1"/>
    </source>
</evidence>
<gene>
    <name evidence="2" type="ORF">GCM10007981_10870</name>
</gene>
<proteinExistence type="predicted"/>